<keyword evidence="4" id="KW-0539">Nucleus</keyword>
<dbReference type="InterPro" id="IPR006447">
    <property type="entry name" value="Myb_dom_plants"/>
</dbReference>
<proteinExistence type="predicted"/>
<evidence type="ECO:0000256" key="3">
    <source>
        <dbReference type="ARBA" id="ARBA00023163"/>
    </source>
</evidence>
<dbReference type="InterPro" id="IPR046955">
    <property type="entry name" value="PHR1-like"/>
</dbReference>
<dbReference type="NCBIfam" id="TIGR01557">
    <property type="entry name" value="myb_SHAQKYF"/>
    <property type="match status" value="1"/>
</dbReference>
<evidence type="ECO:0000256" key="1">
    <source>
        <dbReference type="ARBA" id="ARBA00004123"/>
    </source>
</evidence>
<dbReference type="AlphaFoldDB" id="A0A6A3B0A3"/>
<keyword evidence="3" id="KW-0804">Transcription</keyword>
<gene>
    <name evidence="6" type="ORF">F3Y22_tig00110327pilonHSYRG00026</name>
</gene>
<protein>
    <submittedName>
        <fullName evidence="6">Myb family transcription factor</fullName>
    </submittedName>
</protein>
<evidence type="ECO:0000256" key="4">
    <source>
        <dbReference type="ARBA" id="ARBA00023242"/>
    </source>
</evidence>
<dbReference type="Proteomes" id="UP000436088">
    <property type="component" value="Unassembled WGS sequence"/>
</dbReference>
<sequence>MGSCGRSGIVRQYIRSKVPRLRWTPELHHCFVQAIGRLGGQDKATPKLVLQLMDVKGLTISHVKSHLQMYRSMRSDPSRQDRSCSTYQRTQSFEKHVGCTVDASKPIEESDSQLIYCPLPSKRARIETKSSSVSDQIPYFVDDYLQQTISVHKGIKQHGNGAFLWKHTRAQSIATPFSPPLDLYNISSKYSLEESDFLKVSKVDVKDHKYVGGEEDDKVGGCELSLSLSLQRPSFSERDQQRQRGVVVGLGL</sequence>
<dbReference type="PANTHER" id="PTHR31314:SF188">
    <property type="entry name" value="TRANSCRIPTION FACTOR KAN2 ISOFORM X1-RELATED"/>
    <property type="match status" value="1"/>
</dbReference>
<dbReference type="InterPro" id="IPR017930">
    <property type="entry name" value="Myb_dom"/>
</dbReference>
<keyword evidence="7" id="KW-1185">Reference proteome</keyword>
<dbReference type="InterPro" id="IPR009057">
    <property type="entry name" value="Homeodomain-like_sf"/>
</dbReference>
<keyword evidence="2" id="KW-0805">Transcription regulation</keyword>
<dbReference type="GO" id="GO:0005634">
    <property type="term" value="C:nucleus"/>
    <property type="evidence" value="ECO:0007669"/>
    <property type="project" value="UniProtKB-SubCell"/>
</dbReference>
<dbReference type="EMBL" id="VEPZ02000933">
    <property type="protein sequence ID" value="KAE8710111.1"/>
    <property type="molecule type" value="Genomic_DNA"/>
</dbReference>
<comment type="caution">
    <text evidence="6">The sequence shown here is derived from an EMBL/GenBank/DDBJ whole genome shotgun (WGS) entry which is preliminary data.</text>
</comment>
<dbReference type="InterPro" id="IPR001005">
    <property type="entry name" value="SANT/Myb"/>
</dbReference>
<dbReference type="FunFam" id="1.10.10.60:FF:000002">
    <property type="entry name" value="Myb family transcription factor"/>
    <property type="match status" value="1"/>
</dbReference>
<evidence type="ECO:0000313" key="6">
    <source>
        <dbReference type="EMBL" id="KAE8710111.1"/>
    </source>
</evidence>
<name>A0A6A3B0A3_HIBSY</name>
<dbReference type="GO" id="GO:0003677">
    <property type="term" value="F:DNA binding"/>
    <property type="evidence" value="ECO:0007669"/>
    <property type="project" value="InterPro"/>
</dbReference>
<dbReference type="SUPFAM" id="SSF46689">
    <property type="entry name" value="Homeodomain-like"/>
    <property type="match status" value="1"/>
</dbReference>
<dbReference type="PROSITE" id="PS51294">
    <property type="entry name" value="HTH_MYB"/>
    <property type="match status" value="1"/>
</dbReference>
<evidence type="ECO:0000256" key="2">
    <source>
        <dbReference type="ARBA" id="ARBA00023015"/>
    </source>
</evidence>
<organism evidence="6 7">
    <name type="scientific">Hibiscus syriacus</name>
    <name type="common">Rose of Sharon</name>
    <dbReference type="NCBI Taxonomy" id="106335"/>
    <lineage>
        <taxon>Eukaryota</taxon>
        <taxon>Viridiplantae</taxon>
        <taxon>Streptophyta</taxon>
        <taxon>Embryophyta</taxon>
        <taxon>Tracheophyta</taxon>
        <taxon>Spermatophyta</taxon>
        <taxon>Magnoliopsida</taxon>
        <taxon>eudicotyledons</taxon>
        <taxon>Gunneridae</taxon>
        <taxon>Pentapetalae</taxon>
        <taxon>rosids</taxon>
        <taxon>malvids</taxon>
        <taxon>Malvales</taxon>
        <taxon>Malvaceae</taxon>
        <taxon>Malvoideae</taxon>
        <taxon>Hibiscus</taxon>
    </lineage>
</organism>
<dbReference type="PANTHER" id="PTHR31314">
    <property type="entry name" value="MYB FAMILY TRANSCRIPTION FACTOR PHL7-LIKE"/>
    <property type="match status" value="1"/>
</dbReference>
<dbReference type="Gene3D" id="1.10.10.60">
    <property type="entry name" value="Homeodomain-like"/>
    <property type="match status" value="1"/>
</dbReference>
<comment type="subcellular location">
    <subcellularLocation>
        <location evidence="1">Nucleus</location>
    </subcellularLocation>
</comment>
<accession>A0A6A3B0A3</accession>
<feature type="domain" description="HTH myb-type" evidence="5">
    <location>
        <begin position="15"/>
        <end position="75"/>
    </location>
</feature>
<evidence type="ECO:0000259" key="5">
    <source>
        <dbReference type="PROSITE" id="PS51294"/>
    </source>
</evidence>
<reference evidence="6" key="1">
    <citation type="submission" date="2019-09" db="EMBL/GenBank/DDBJ databases">
        <title>Draft genome information of white flower Hibiscus syriacus.</title>
        <authorList>
            <person name="Kim Y.-M."/>
        </authorList>
    </citation>
    <scope>NUCLEOTIDE SEQUENCE [LARGE SCALE GENOMIC DNA]</scope>
    <source>
        <strain evidence="6">YM2019G1</strain>
    </source>
</reference>
<evidence type="ECO:0000313" key="7">
    <source>
        <dbReference type="Proteomes" id="UP000436088"/>
    </source>
</evidence>
<dbReference type="Pfam" id="PF00249">
    <property type="entry name" value="Myb_DNA-binding"/>
    <property type="match status" value="1"/>
</dbReference>
<dbReference type="GO" id="GO:0003700">
    <property type="term" value="F:DNA-binding transcription factor activity"/>
    <property type="evidence" value="ECO:0007669"/>
    <property type="project" value="InterPro"/>
</dbReference>